<dbReference type="GeneID" id="583310"/>
<evidence type="ECO:0000256" key="6">
    <source>
        <dbReference type="ARBA" id="ARBA00022723"/>
    </source>
</evidence>
<dbReference type="PANTHER" id="PTHR11409:SF39">
    <property type="entry name" value="ADENOSINE DEAMINASE 2"/>
    <property type="match status" value="1"/>
</dbReference>
<feature type="chain" id="PRO_5029779199" description="adenosine deaminase" evidence="10">
    <location>
        <begin position="20"/>
        <end position="541"/>
    </location>
</feature>
<evidence type="ECO:0000256" key="7">
    <source>
        <dbReference type="ARBA" id="ARBA00022729"/>
    </source>
</evidence>
<evidence type="ECO:0000313" key="13">
    <source>
        <dbReference type="EnsemblMetazoa" id="XP_030845185"/>
    </source>
</evidence>
<keyword evidence="7 10" id="KW-0732">Signal</keyword>
<protein>
    <recommendedName>
        <fullName evidence="4">adenosine deaminase</fullName>
        <ecNumber evidence="4">3.5.4.4</ecNumber>
    </recommendedName>
</protein>
<dbReference type="EC" id="3.5.4.4" evidence="4"/>
<keyword evidence="6" id="KW-0479">Metal-binding</keyword>
<dbReference type="Pfam" id="PF00962">
    <property type="entry name" value="A_deaminase"/>
    <property type="match status" value="1"/>
</dbReference>
<evidence type="ECO:0000256" key="3">
    <source>
        <dbReference type="ARBA" id="ARBA00006083"/>
    </source>
</evidence>
<dbReference type="Proteomes" id="UP000007110">
    <property type="component" value="Unassembled WGS sequence"/>
</dbReference>
<accession>A0A7M7P2H0</accession>
<evidence type="ECO:0000256" key="10">
    <source>
        <dbReference type="SAM" id="SignalP"/>
    </source>
</evidence>
<evidence type="ECO:0000259" key="11">
    <source>
        <dbReference type="Pfam" id="PF00962"/>
    </source>
</evidence>
<evidence type="ECO:0000259" key="12">
    <source>
        <dbReference type="Pfam" id="PF08451"/>
    </source>
</evidence>
<dbReference type="FunFam" id="3.20.20.140:FF:000017">
    <property type="entry name" value="Adenosine deaminase 2"/>
    <property type="match status" value="1"/>
</dbReference>
<dbReference type="InterPro" id="IPR006330">
    <property type="entry name" value="Ado/ade_deaminase"/>
</dbReference>
<evidence type="ECO:0000256" key="8">
    <source>
        <dbReference type="ARBA" id="ARBA00022801"/>
    </source>
</evidence>
<reference evidence="13" key="2">
    <citation type="submission" date="2021-01" db="UniProtKB">
        <authorList>
            <consortium name="EnsemblMetazoa"/>
        </authorList>
    </citation>
    <scope>IDENTIFICATION</scope>
</reference>
<dbReference type="PANTHER" id="PTHR11409">
    <property type="entry name" value="ADENOSINE DEAMINASE"/>
    <property type="match status" value="1"/>
</dbReference>
<dbReference type="Pfam" id="PF08451">
    <property type="entry name" value="A_deaminase_N"/>
    <property type="match status" value="1"/>
</dbReference>
<dbReference type="InterPro" id="IPR001365">
    <property type="entry name" value="A_deaminase_dom"/>
</dbReference>
<dbReference type="GO" id="GO:0004000">
    <property type="term" value="F:adenosine deaminase activity"/>
    <property type="evidence" value="ECO:0000318"/>
    <property type="project" value="GO_Central"/>
</dbReference>
<dbReference type="OMA" id="QEDVGHP"/>
<proteinExistence type="inferred from homology"/>
<comment type="catalytic activity">
    <reaction evidence="9">
        <text>adenosine + H2O + H(+) = inosine + NH4(+)</text>
        <dbReference type="Rhea" id="RHEA:24408"/>
        <dbReference type="ChEBI" id="CHEBI:15377"/>
        <dbReference type="ChEBI" id="CHEBI:15378"/>
        <dbReference type="ChEBI" id="CHEBI:16335"/>
        <dbReference type="ChEBI" id="CHEBI:17596"/>
        <dbReference type="ChEBI" id="CHEBI:28938"/>
        <dbReference type="EC" id="3.5.4.4"/>
    </reaction>
</comment>
<evidence type="ECO:0000256" key="5">
    <source>
        <dbReference type="ARBA" id="ARBA00022525"/>
    </source>
</evidence>
<dbReference type="EnsemblMetazoa" id="XM_030989325">
    <property type="protein sequence ID" value="XP_030845185"/>
    <property type="gene ID" value="LOC583310"/>
</dbReference>
<feature type="domain" description="Adenosine/AMP deaminase N-terminal" evidence="12">
    <location>
        <begin position="23"/>
        <end position="101"/>
    </location>
</feature>
<feature type="domain" description="Adenosine deaminase" evidence="11">
    <location>
        <begin position="186"/>
        <end position="494"/>
    </location>
</feature>
<dbReference type="OrthoDB" id="7202371at2759"/>
<dbReference type="Gene3D" id="3.20.20.140">
    <property type="entry name" value="Metal-dependent hydrolases"/>
    <property type="match status" value="1"/>
</dbReference>
<dbReference type="GO" id="GO:0006154">
    <property type="term" value="P:adenosine catabolic process"/>
    <property type="evidence" value="ECO:0000318"/>
    <property type="project" value="GO_Central"/>
</dbReference>
<comment type="similarity">
    <text evidence="3">Belongs to the metallo-dependent hydrolases superfamily. Adenosine and AMP deaminases family. ADGF subfamily.</text>
</comment>
<dbReference type="InterPro" id="IPR032466">
    <property type="entry name" value="Metal_Hydrolase"/>
</dbReference>
<dbReference type="InterPro" id="IPR006331">
    <property type="entry name" value="ADGF"/>
</dbReference>
<keyword evidence="14" id="KW-1185">Reference proteome</keyword>
<keyword evidence="8" id="KW-0378">Hydrolase</keyword>
<dbReference type="NCBIfam" id="TIGR01431">
    <property type="entry name" value="adm_rel"/>
    <property type="match status" value="1"/>
</dbReference>
<dbReference type="GO" id="GO:0046103">
    <property type="term" value="P:inosine biosynthetic process"/>
    <property type="evidence" value="ECO:0000318"/>
    <property type="project" value="GO_Central"/>
</dbReference>
<evidence type="ECO:0000313" key="14">
    <source>
        <dbReference type="Proteomes" id="UP000007110"/>
    </source>
</evidence>
<sequence>MKGEMLFIMLLCLAATAHCYPTYRESNSTYMGKRKEFLADEANLVIGSSLVLNEKEQKVNEILLKAKEREFSRGFKRTFPPAVNFLKGKPLVENSTVFQIIKRMPKGGILHIHEVSMANASWVVKNITYLPHLFYCVKNDYYSSLRFNFSTTPLTQSPPDCVTDWVSVASARAQMGADIFDQILHHNITMAAQNPDVAYPNITMSWMRFALALSPLTDLFFTTSAFRLFMWHSLERMVQDNVQYVEIRTLLKPLQYLNGTKSSQEHTLQEYIRVLKDFTDQYPNDFVGGKIISSSLRYPLNKTLVRDQVYLGMDFRKKYPEFFAGYDLVGEEDSGGPLIDYIDELLIPTKLGMDLPYFFHAGETDWEGEFVDKNLIDAVLLNTSRIGHGYAIGKHPVVMETIKSKGVAIEINPISNQVLHLVHDIRDHVGASLIADDYPVIISSDDPGAWEALPLSHDFYMAFMGMAGETTGLKLLKQLALNTIKYSAMAKAEQTTAMALWQAKWDKFVTEMVAEYSNEKRLHDELNSVDAQKRPDNKYSN</sequence>
<dbReference type="KEGG" id="spu:583310"/>
<dbReference type="InParanoid" id="A0A7M7P2H0"/>
<name>A0A7M7P2H0_STRPU</name>
<evidence type="ECO:0000256" key="9">
    <source>
        <dbReference type="ARBA" id="ARBA00047764"/>
    </source>
</evidence>
<dbReference type="GO" id="GO:0005615">
    <property type="term" value="C:extracellular space"/>
    <property type="evidence" value="ECO:0000318"/>
    <property type="project" value="GO_Central"/>
</dbReference>
<feature type="signal peptide" evidence="10">
    <location>
        <begin position="1"/>
        <end position="19"/>
    </location>
</feature>
<dbReference type="FunCoup" id="A0A7M7P2H0">
    <property type="interactions" value="221"/>
</dbReference>
<organism evidence="13 14">
    <name type="scientific">Strongylocentrotus purpuratus</name>
    <name type="common">Purple sea urchin</name>
    <dbReference type="NCBI Taxonomy" id="7668"/>
    <lineage>
        <taxon>Eukaryota</taxon>
        <taxon>Metazoa</taxon>
        <taxon>Echinodermata</taxon>
        <taxon>Eleutherozoa</taxon>
        <taxon>Echinozoa</taxon>
        <taxon>Echinoidea</taxon>
        <taxon>Euechinoidea</taxon>
        <taxon>Echinacea</taxon>
        <taxon>Camarodonta</taxon>
        <taxon>Echinidea</taxon>
        <taxon>Strongylocentrotidae</taxon>
        <taxon>Strongylocentrotus</taxon>
    </lineage>
</organism>
<dbReference type="GO" id="GO:0046872">
    <property type="term" value="F:metal ion binding"/>
    <property type="evidence" value="ECO:0007669"/>
    <property type="project" value="UniProtKB-KW"/>
</dbReference>
<dbReference type="InterPro" id="IPR013659">
    <property type="entry name" value="A_deaminase_N"/>
</dbReference>
<reference evidence="14" key="1">
    <citation type="submission" date="2015-02" db="EMBL/GenBank/DDBJ databases">
        <title>Genome sequencing for Strongylocentrotus purpuratus.</title>
        <authorList>
            <person name="Murali S."/>
            <person name="Liu Y."/>
            <person name="Vee V."/>
            <person name="English A."/>
            <person name="Wang M."/>
            <person name="Skinner E."/>
            <person name="Han Y."/>
            <person name="Muzny D.M."/>
            <person name="Worley K.C."/>
            <person name="Gibbs R.A."/>
        </authorList>
    </citation>
    <scope>NUCLEOTIDE SEQUENCE</scope>
</reference>
<dbReference type="AlphaFoldDB" id="A0A7M7P2H0"/>
<dbReference type="SUPFAM" id="SSF51556">
    <property type="entry name" value="Metallo-dependent hydrolases"/>
    <property type="match status" value="1"/>
</dbReference>
<keyword evidence="5" id="KW-0964">Secreted</keyword>
<evidence type="ECO:0000256" key="4">
    <source>
        <dbReference type="ARBA" id="ARBA00012784"/>
    </source>
</evidence>
<evidence type="ECO:0000256" key="1">
    <source>
        <dbReference type="ARBA" id="ARBA00001947"/>
    </source>
</evidence>
<evidence type="ECO:0000256" key="2">
    <source>
        <dbReference type="ARBA" id="ARBA00004613"/>
    </source>
</evidence>
<comment type="cofactor">
    <cofactor evidence="1">
        <name>Zn(2+)</name>
        <dbReference type="ChEBI" id="CHEBI:29105"/>
    </cofactor>
</comment>
<dbReference type="RefSeq" id="XP_030845185.1">
    <property type="nucleotide sequence ID" value="XM_030989325.1"/>
</dbReference>
<comment type="subcellular location">
    <subcellularLocation>
        <location evidence="2">Secreted</location>
    </subcellularLocation>
</comment>